<evidence type="ECO:0000256" key="1">
    <source>
        <dbReference type="ARBA" id="ARBA00022614"/>
    </source>
</evidence>
<dbReference type="Proteomes" id="UP000663852">
    <property type="component" value="Unassembled WGS sequence"/>
</dbReference>
<keyword evidence="4" id="KW-0472">Membrane</keyword>
<evidence type="ECO:0000313" key="6">
    <source>
        <dbReference type="EMBL" id="CAF1512075.1"/>
    </source>
</evidence>
<dbReference type="PROSITE" id="PS51450">
    <property type="entry name" value="LRR"/>
    <property type="match status" value="5"/>
</dbReference>
<dbReference type="InterPro" id="IPR050328">
    <property type="entry name" value="Dev_Immune_Receptor"/>
</dbReference>
<evidence type="ECO:0000313" key="7">
    <source>
        <dbReference type="Proteomes" id="UP000663852"/>
    </source>
</evidence>
<dbReference type="SUPFAM" id="SSF52058">
    <property type="entry name" value="L domain-like"/>
    <property type="match status" value="1"/>
</dbReference>
<dbReference type="Pfam" id="PF13855">
    <property type="entry name" value="LRR_8"/>
    <property type="match status" value="2"/>
</dbReference>
<dbReference type="AlphaFoldDB" id="A0A815U7F1"/>
<dbReference type="InterPro" id="IPR003591">
    <property type="entry name" value="Leu-rich_rpt_typical-subtyp"/>
</dbReference>
<evidence type="ECO:0000256" key="2">
    <source>
        <dbReference type="ARBA" id="ARBA00022729"/>
    </source>
</evidence>
<name>A0A815U7F1_ADIRI</name>
<dbReference type="SMART" id="SM00365">
    <property type="entry name" value="LRR_SD22"/>
    <property type="match status" value="3"/>
</dbReference>
<dbReference type="InterPro" id="IPR032675">
    <property type="entry name" value="LRR_dom_sf"/>
</dbReference>
<feature type="chain" id="PRO_5032797626" evidence="5">
    <location>
        <begin position="23"/>
        <end position="576"/>
    </location>
</feature>
<feature type="signal peptide" evidence="5">
    <location>
        <begin position="1"/>
        <end position="22"/>
    </location>
</feature>
<dbReference type="PANTHER" id="PTHR24373:SF370">
    <property type="entry name" value="FISH-LIPS, ISOFORM E"/>
    <property type="match status" value="1"/>
</dbReference>
<dbReference type="SMART" id="SM00369">
    <property type="entry name" value="LRR_TYP"/>
    <property type="match status" value="5"/>
</dbReference>
<dbReference type="OrthoDB" id="676979at2759"/>
<keyword evidence="3" id="KW-0677">Repeat</keyword>
<dbReference type="EMBL" id="CAJNOJ010000701">
    <property type="protein sequence ID" value="CAF1512075.1"/>
    <property type="molecule type" value="Genomic_DNA"/>
</dbReference>
<proteinExistence type="predicted"/>
<keyword evidence="1" id="KW-0433">Leucine-rich repeat</keyword>
<keyword evidence="4" id="KW-1133">Transmembrane helix</keyword>
<dbReference type="GO" id="GO:0005615">
    <property type="term" value="C:extracellular space"/>
    <property type="evidence" value="ECO:0007669"/>
    <property type="project" value="TreeGrafter"/>
</dbReference>
<dbReference type="GO" id="GO:0031012">
    <property type="term" value="C:extracellular matrix"/>
    <property type="evidence" value="ECO:0007669"/>
    <property type="project" value="TreeGrafter"/>
</dbReference>
<reference evidence="6" key="1">
    <citation type="submission" date="2021-02" db="EMBL/GenBank/DDBJ databases">
        <authorList>
            <person name="Nowell W R."/>
        </authorList>
    </citation>
    <scope>NUCLEOTIDE SEQUENCE</scope>
</reference>
<evidence type="ECO:0000256" key="5">
    <source>
        <dbReference type="SAM" id="SignalP"/>
    </source>
</evidence>
<keyword evidence="4" id="KW-0812">Transmembrane</keyword>
<gene>
    <name evidence="6" type="ORF">EDS130_LOCUS43312</name>
</gene>
<evidence type="ECO:0000256" key="4">
    <source>
        <dbReference type="SAM" id="Phobius"/>
    </source>
</evidence>
<feature type="transmembrane region" description="Helical" evidence="4">
    <location>
        <begin position="527"/>
        <end position="551"/>
    </location>
</feature>
<keyword evidence="2 5" id="KW-0732">Signal</keyword>
<organism evidence="6 7">
    <name type="scientific">Adineta ricciae</name>
    <name type="common">Rotifer</name>
    <dbReference type="NCBI Taxonomy" id="249248"/>
    <lineage>
        <taxon>Eukaryota</taxon>
        <taxon>Metazoa</taxon>
        <taxon>Spiralia</taxon>
        <taxon>Gnathifera</taxon>
        <taxon>Rotifera</taxon>
        <taxon>Eurotatoria</taxon>
        <taxon>Bdelloidea</taxon>
        <taxon>Adinetida</taxon>
        <taxon>Adinetidae</taxon>
        <taxon>Adineta</taxon>
    </lineage>
</organism>
<sequence>MVRFKYIFYTIHLILITNLIKSQTICLNNSFITCDCKDNQSSVTCIENSPSNNTFIDWSTLSPSTHPYYKFYFINFTRLTSFTFTKFSLTFLSPEQIDFSFINGIDEIASDIFYPWEYFRNISVRIEFQSPRNFRLADNAFKIQLRNCSLTNIDPLIESLVPQSVTRLVLTFNNNLIEEIKSNIFTNLTHLHGIDLSYNQIKHISSDAFLGMHLSVLTLSHNQLQSLETSTIHNELTSFLYPIAQTLTELSLTNNFLHDFNPIRNLSNLTKLYLSNNKIENLEENSFQNTYKLFELDLSSNHINSIHPFTFNNTTSLLILDLSSNLFSSLETTNVIYDEDFQPRNVTSSFLDYISSNLLSLSLVNCTNLMEINWFLFTRLKAVYYLDLSAIPKTDHFWFYQPRDNSSTLSNNQSSALEIRLNKIQFHNDDYCLAKPLFHILNPRFLRIDKDHPCNCFVFMFVKIFLEHPTCLSNQSIVEQLTQQCMNIDSYCLNLTSTTTTVSTQSTSLSSSTSAAAVIKEDQKWKIILAIMIPLTIILIICLSIAGIYIVRIRKANKSKEIVEMQGGFENKLSRK</sequence>
<comment type="caution">
    <text evidence="6">The sequence shown here is derived from an EMBL/GenBank/DDBJ whole genome shotgun (WGS) entry which is preliminary data.</text>
</comment>
<dbReference type="Gene3D" id="3.80.10.10">
    <property type="entry name" value="Ribonuclease Inhibitor"/>
    <property type="match status" value="2"/>
</dbReference>
<evidence type="ECO:0000256" key="3">
    <source>
        <dbReference type="ARBA" id="ARBA00022737"/>
    </source>
</evidence>
<accession>A0A815U7F1</accession>
<dbReference type="PANTHER" id="PTHR24373">
    <property type="entry name" value="SLIT RELATED LEUCINE-RICH REPEAT NEURONAL PROTEIN"/>
    <property type="match status" value="1"/>
</dbReference>
<protein>
    <submittedName>
        <fullName evidence="6">Uncharacterized protein</fullName>
    </submittedName>
</protein>
<dbReference type="InterPro" id="IPR001611">
    <property type="entry name" value="Leu-rich_rpt"/>
</dbReference>